<dbReference type="SUPFAM" id="SSF48452">
    <property type="entry name" value="TPR-like"/>
    <property type="match status" value="1"/>
</dbReference>
<comment type="caution">
    <text evidence="5">The sequence shown here is derived from an EMBL/GenBank/DDBJ whole genome shotgun (WGS) entry which is preliminary data.</text>
</comment>
<dbReference type="CDD" id="cd00383">
    <property type="entry name" value="trans_reg_C"/>
    <property type="match status" value="1"/>
</dbReference>
<keyword evidence="6" id="KW-1185">Reference proteome</keyword>
<reference evidence="5 6" key="1">
    <citation type="submission" date="2019-03" db="EMBL/GenBank/DDBJ databases">
        <title>Genomic Encyclopedia of Type Strains, Phase IV (KMG-IV): sequencing the most valuable type-strain genomes for metagenomic binning, comparative biology and taxonomic classification.</title>
        <authorList>
            <person name="Goeker M."/>
        </authorList>
    </citation>
    <scope>NUCLEOTIDE SEQUENCE [LARGE SCALE GENOMIC DNA]</scope>
    <source>
        <strain evidence="5 6">DSM 103792</strain>
    </source>
</reference>
<dbReference type="GO" id="GO:0006355">
    <property type="term" value="P:regulation of DNA-templated transcription"/>
    <property type="evidence" value="ECO:0007669"/>
    <property type="project" value="InterPro"/>
</dbReference>
<dbReference type="PANTHER" id="PTHR47691">
    <property type="entry name" value="REGULATOR-RELATED"/>
    <property type="match status" value="1"/>
</dbReference>
<dbReference type="Pfam" id="PF20703">
    <property type="entry name" value="nSTAND1"/>
    <property type="match status" value="1"/>
</dbReference>
<dbReference type="InterPro" id="IPR011990">
    <property type="entry name" value="TPR-like_helical_dom_sf"/>
</dbReference>
<feature type="repeat" description="TPR" evidence="2">
    <location>
        <begin position="767"/>
        <end position="800"/>
    </location>
</feature>
<dbReference type="AlphaFoldDB" id="A0A4R6UIN6"/>
<proteinExistence type="predicted"/>
<dbReference type="GO" id="GO:0003677">
    <property type="term" value="F:DNA binding"/>
    <property type="evidence" value="ECO:0007669"/>
    <property type="project" value="UniProtKB-UniRule"/>
</dbReference>
<dbReference type="InterPro" id="IPR027417">
    <property type="entry name" value="P-loop_NTPase"/>
</dbReference>
<feature type="DNA-binding region" description="OmpR/PhoB-type" evidence="3">
    <location>
        <begin position="3"/>
        <end position="101"/>
    </location>
</feature>
<keyword evidence="1 3" id="KW-0238">DNA-binding</keyword>
<dbReference type="InterPro" id="IPR049052">
    <property type="entry name" value="nSTAND1"/>
</dbReference>
<evidence type="ECO:0000256" key="3">
    <source>
        <dbReference type="PROSITE-ProRule" id="PRU01091"/>
    </source>
</evidence>
<dbReference type="GO" id="GO:0000160">
    <property type="term" value="P:phosphorelay signal transduction system"/>
    <property type="evidence" value="ECO:0007669"/>
    <property type="project" value="InterPro"/>
</dbReference>
<dbReference type="PROSITE" id="PS50005">
    <property type="entry name" value="TPR"/>
    <property type="match status" value="1"/>
</dbReference>
<sequence length="1050" mass="117892">MSQRLFFFGEWQVNPESNSIRQDEKTLQLEPRAMDVLVFLCRHANQVFSADDLLQQVWAGAVLGDNPVHKTIAQLRKALGDDASQPRFIETIRKRGYRAIAPVVFPVGDAQAVSEGLWQQGSPFPGLRAFEAKDAGVFFGRGEQINVLLKSIALHARQARSLHVVLGPSGSGKTSLVNAGIIPNLVADHGFDGIHVLSAATVDMADVTESRLYLDLASALLDWEINDDPVFAGISAEVLAGELQTNLDKLVALFSSIMATQVEQKRYQLLLVDRLEALLSAPQFPEAARAQVVRIMDSFASSGAAIVIATCRNDFYPMLAQHKALMTGKSTGAHFDLLPPSRAELLQMIRLPAKAAQLTWESDSSDSLDQLLCDDAAESPDALPMLQYTLNELYQQRGEDNELKLAHYRALGGIEGAIGKRAEAIYNDQPESVKTALPQIFAKLVSLSNDEKSITSRAALWSQLGSEHQRQLVQALVDNRLLVSHLVGDEPGFSLAHEALLRRWPRAVEWIHQHRYNIKIKSRLSLAAERWLSEKEAKEFLIPDGKPLFEAKEIEQNSLFALSENEQRYIQQSSKRSRNRKLIKHATVASLALLTMLSVAMTWRSVEAEQRAEERRAQADNLLGFMVGEFADKLRELGRMDLLESISARAISHFSEESSIDGDFSSDLIKAMALNAISESAYSRRNYNEVTKAAITAIHLLSQYNFEDEFTVDATKQLGAAYFWKGQVHFDKHEYEAAIESFTNYYKSIERAQVKHPDSNELIIELSYAENSLGSVYFNLKQLSKASEHFFRSYELKKRALEKAPNDTMLLYTTADTISWLASLSFALEDFEESYKYRTIEQQIIKRQLDEDPSSMLFLGNLAQSLYAAAGLQVELNNIDLASSLVEESKTIYRRLLLEDKENTQIKINFILANALSSTVALDSTKSAIEEADVNEAMLLLNSNLSTGDIRRDMISALFDFSRHYEAVGNSTAFNRTVDFLLSTIDEHNIYNQLDSESRLRIDLLSLLKKHASKVDFDRSLICEKLKAALEQQKKVNRYIFRREVNRLCS</sequence>
<dbReference type="Gene3D" id="1.10.10.10">
    <property type="entry name" value="Winged helix-like DNA-binding domain superfamily/Winged helix DNA-binding domain"/>
    <property type="match status" value="1"/>
</dbReference>
<evidence type="ECO:0000256" key="2">
    <source>
        <dbReference type="PROSITE-ProRule" id="PRU00339"/>
    </source>
</evidence>
<keyword evidence="2" id="KW-0802">TPR repeat</keyword>
<dbReference type="PROSITE" id="PS51755">
    <property type="entry name" value="OMPR_PHOB"/>
    <property type="match status" value="1"/>
</dbReference>
<dbReference type="SUPFAM" id="SSF52540">
    <property type="entry name" value="P-loop containing nucleoside triphosphate hydrolases"/>
    <property type="match status" value="1"/>
</dbReference>
<evidence type="ECO:0000259" key="4">
    <source>
        <dbReference type="PROSITE" id="PS51755"/>
    </source>
</evidence>
<dbReference type="Proteomes" id="UP000295375">
    <property type="component" value="Unassembled WGS sequence"/>
</dbReference>
<dbReference type="OrthoDB" id="9811542at2"/>
<dbReference type="Gene3D" id="3.40.50.300">
    <property type="entry name" value="P-loop containing nucleotide triphosphate hydrolases"/>
    <property type="match status" value="1"/>
</dbReference>
<protein>
    <submittedName>
        <fullName evidence="5">DNA-binding winged helix-turn-helix (WHTH) protein</fullName>
    </submittedName>
</protein>
<evidence type="ECO:0000313" key="5">
    <source>
        <dbReference type="EMBL" id="TDQ45936.1"/>
    </source>
</evidence>
<dbReference type="InterPro" id="IPR001867">
    <property type="entry name" value="OmpR/PhoB-type_DNA-bd"/>
</dbReference>
<name>A0A4R6UIN6_9GAMM</name>
<dbReference type="PANTHER" id="PTHR47691:SF3">
    <property type="entry name" value="HTH-TYPE TRANSCRIPTIONAL REGULATOR RV0890C-RELATED"/>
    <property type="match status" value="1"/>
</dbReference>
<dbReference type="SUPFAM" id="SSF46894">
    <property type="entry name" value="C-terminal effector domain of the bipartite response regulators"/>
    <property type="match status" value="1"/>
</dbReference>
<feature type="domain" description="OmpR/PhoB-type" evidence="4">
    <location>
        <begin position="3"/>
        <end position="101"/>
    </location>
</feature>
<dbReference type="InterPro" id="IPR019734">
    <property type="entry name" value="TPR_rpt"/>
</dbReference>
<dbReference type="InterPro" id="IPR016032">
    <property type="entry name" value="Sig_transdc_resp-reg_C-effctor"/>
</dbReference>
<dbReference type="EMBL" id="SNYM01000016">
    <property type="protein sequence ID" value="TDQ45936.1"/>
    <property type="molecule type" value="Genomic_DNA"/>
</dbReference>
<dbReference type="Pfam" id="PF00486">
    <property type="entry name" value="Trans_reg_C"/>
    <property type="match status" value="1"/>
</dbReference>
<accession>A0A4R6UIN6</accession>
<evidence type="ECO:0000313" key="6">
    <source>
        <dbReference type="Proteomes" id="UP000295375"/>
    </source>
</evidence>
<gene>
    <name evidence="5" type="ORF">EV696_11639</name>
</gene>
<dbReference type="SMART" id="SM00862">
    <property type="entry name" value="Trans_reg_C"/>
    <property type="match status" value="1"/>
</dbReference>
<dbReference type="RefSeq" id="WP_133592302.1">
    <property type="nucleotide sequence ID" value="NZ_CP037953.1"/>
</dbReference>
<dbReference type="Gene3D" id="1.25.40.10">
    <property type="entry name" value="Tetratricopeptide repeat domain"/>
    <property type="match status" value="1"/>
</dbReference>
<dbReference type="InterPro" id="IPR036388">
    <property type="entry name" value="WH-like_DNA-bd_sf"/>
</dbReference>
<evidence type="ECO:0000256" key="1">
    <source>
        <dbReference type="ARBA" id="ARBA00023125"/>
    </source>
</evidence>
<organism evidence="5 6">
    <name type="scientific">Permianibacter aggregans</name>
    <dbReference type="NCBI Taxonomy" id="1510150"/>
    <lineage>
        <taxon>Bacteria</taxon>
        <taxon>Pseudomonadati</taxon>
        <taxon>Pseudomonadota</taxon>
        <taxon>Gammaproteobacteria</taxon>
        <taxon>Pseudomonadales</taxon>
        <taxon>Pseudomonadaceae</taxon>
        <taxon>Permianibacter</taxon>
    </lineage>
</organism>